<keyword evidence="3" id="KW-1185">Reference proteome</keyword>
<sequence length="476" mass="50987">LDFSCAIFDHDGNLVANAPHMPVHLGSMGESIKTVMRENAGRMRSGDVYVLNDPYNGGTHLPDVTVISPVFDEAGSDILFYVGSRGHHADIGGTTPGSMPPDSDHIEQEGVLINNFKLVDGADGILREAEARAMLQGARYPARNPDQNMADLRAQVGANQKGVEELRKMVAHFGLDVVRAYMGHVQDNAEEAVRRVISALKDGSFHYELDNGAHIDVAIRVDQATRSAEVDFTGTSGQLPNNFNAPSSVCMAAVLYVFRTLVDDEIPLNAGCLKPLKVIIPPGSMLNPHYPASVVSGNVETSTCITNALYGALGVMAAAQGTMNNFTFGNARYQYYETISGGSGAGEGFDGTDVVQTNMTNSRLTDPEILEFRFPVRLESYEIRHGSGGAGRWHGGNGGVRKVRFLEPMTAAILSNNRIHAPFGMAGGQEAERGRNRVERADGRVEELGHIGKTDMAPGDVFVIETPGGGGYGEPA</sequence>
<feature type="non-terminal residue" evidence="2">
    <location>
        <position position="1"/>
    </location>
</feature>
<dbReference type="PANTHER" id="PTHR11365:SF23">
    <property type="entry name" value="HYPOTHETICAL 5-OXOPROLINASE (EUROFUNG)-RELATED"/>
    <property type="match status" value="1"/>
</dbReference>
<evidence type="ECO:0000313" key="2">
    <source>
        <dbReference type="EMBL" id="RNF30532.1"/>
    </source>
</evidence>
<dbReference type="GO" id="GO:0017168">
    <property type="term" value="F:5-oxoprolinase (ATP-hydrolyzing) activity"/>
    <property type="evidence" value="ECO:0007669"/>
    <property type="project" value="TreeGrafter"/>
</dbReference>
<dbReference type="PANTHER" id="PTHR11365">
    <property type="entry name" value="5-OXOPROLINASE RELATED"/>
    <property type="match status" value="1"/>
</dbReference>
<organism evidence="2 3">
    <name type="scientific">Massilia aurea</name>
    <dbReference type="NCBI Taxonomy" id="373040"/>
    <lineage>
        <taxon>Bacteria</taxon>
        <taxon>Pseudomonadati</taxon>
        <taxon>Pseudomonadota</taxon>
        <taxon>Betaproteobacteria</taxon>
        <taxon>Burkholderiales</taxon>
        <taxon>Oxalobacteraceae</taxon>
        <taxon>Telluria group</taxon>
        <taxon>Massilia</taxon>
    </lineage>
</organism>
<dbReference type="EMBL" id="JSAB01000110">
    <property type="protein sequence ID" value="RNF30532.1"/>
    <property type="molecule type" value="Genomic_DNA"/>
</dbReference>
<dbReference type="InterPro" id="IPR045079">
    <property type="entry name" value="Oxoprolinase-like"/>
</dbReference>
<comment type="caution">
    <text evidence="2">The sequence shown here is derived from an EMBL/GenBank/DDBJ whole genome shotgun (WGS) entry which is preliminary data.</text>
</comment>
<dbReference type="GO" id="GO:0005829">
    <property type="term" value="C:cytosol"/>
    <property type="evidence" value="ECO:0007669"/>
    <property type="project" value="TreeGrafter"/>
</dbReference>
<proteinExistence type="predicted"/>
<feature type="domain" description="Hydantoinase B/oxoprolinase" evidence="1">
    <location>
        <begin position="1"/>
        <end position="475"/>
    </location>
</feature>
<name>A0A422QKV7_9BURK</name>
<dbReference type="Pfam" id="PF02538">
    <property type="entry name" value="Hydantoinase_B"/>
    <property type="match status" value="1"/>
</dbReference>
<gene>
    <name evidence="2" type="ORF">NM04_12110</name>
</gene>
<evidence type="ECO:0000313" key="3">
    <source>
        <dbReference type="Proteomes" id="UP000283254"/>
    </source>
</evidence>
<dbReference type="OrthoDB" id="9768323at2"/>
<dbReference type="GO" id="GO:0006749">
    <property type="term" value="P:glutathione metabolic process"/>
    <property type="evidence" value="ECO:0007669"/>
    <property type="project" value="TreeGrafter"/>
</dbReference>
<dbReference type="RefSeq" id="WP_148044006.1">
    <property type="nucleotide sequence ID" value="NZ_JSAB01000110.1"/>
</dbReference>
<accession>A0A422QKV7</accession>
<reference evidence="2" key="1">
    <citation type="submission" date="2014-10" db="EMBL/GenBank/DDBJ databases">
        <title>Massilia sp. genome.</title>
        <authorList>
            <person name="Xu B."/>
            <person name="Dai L."/>
            <person name="Huang Z."/>
        </authorList>
    </citation>
    <scope>NUCLEOTIDE SEQUENCE [LARGE SCALE GENOMIC DNA]</scope>
    <source>
        <strain evidence="2">CFS-1</strain>
    </source>
</reference>
<dbReference type="InterPro" id="IPR003692">
    <property type="entry name" value="Hydantoinase_B"/>
</dbReference>
<dbReference type="Proteomes" id="UP000283254">
    <property type="component" value="Unassembled WGS sequence"/>
</dbReference>
<evidence type="ECO:0000259" key="1">
    <source>
        <dbReference type="Pfam" id="PF02538"/>
    </source>
</evidence>
<protein>
    <submittedName>
        <fullName evidence="2">5-oxoprolinase</fullName>
    </submittedName>
</protein>
<dbReference type="AlphaFoldDB" id="A0A422QKV7"/>